<dbReference type="Gene3D" id="3.30.559.10">
    <property type="entry name" value="Chloramphenicol acetyltransferase-like domain"/>
    <property type="match status" value="1"/>
</dbReference>
<dbReference type="InterPro" id="IPR009992">
    <property type="entry name" value="Tri3/Sat12/Sat16/Mac1"/>
</dbReference>
<dbReference type="EMBL" id="ML735349">
    <property type="protein sequence ID" value="KAE8384978.1"/>
    <property type="molecule type" value="Genomic_DNA"/>
</dbReference>
<evidence type="ECO:0008006" key="4">
    <source>
        <dbReference type="Google" id="ProtNLM"/>
    </source>
</evidence>
<evidence type="ECO:0000256" key="2">
    <source>
        <dbReference type="ARBA" id="ARBA00022679"/>
    </source>
</evidence>
<organism evidence="3">
    <name type="scientific">Petromyces alliaceus</name>
    <name type="common">Aspergillus alliaceus</name>
    <dbReference type="NCBI Taxonomy" id="209559"/>
    <lineage>
        <taxon>Eukaryota</taxon>
        <taxon>Fungi</taxon>
        <taxon>Dikarya</taxon>
        <taxon>Ascomycota</taxon>
        <taxon>Pezizomycotina</taxon>
        <taxon>Eurotiomycetes</taxon>
        <taxon>Eurotiomycetidae</taxon>
        <taxon>Eurotiales</taxon>
        <taxon>Aspergillaceae</taxon>
        <taxon>Aspergillus</taxon>
        <taxon>Aspergillus subgen. Circumdati</taxon>
    </lineage>
</organism>
<dbReference type="Gene3D" id="3.30.559.30">
    <property type="entry name" value="Nonribosomal peptide synthetase, condensation domain"/>
    <property type="match status" value="1"/>
</dbReference>
<evidence type="ECO:0000313" key="3">
    <source>
        <dbReference type="EMBL" id="KAE8384978.1"/>
    </source>
</evidence>
<dbReference type="PANTHER" id="PTHR42034:SF1">
    <property type="entry name" value="CONDENSATION DOMAIN-CONTAINING PROTEIN"/>
    <property type="match status" value="1"/>
</dbReference>
<keyword evidence="2" id="KW-0808">Transferase</keyword>
<dbReference type="OrthoDB" id="2548233at2759"/>
<accession>A0A5N7BTQ6</accession>
<evidence type="ECO:0000256" key="1">
    <source>
        <dbReference type="ARBA" id="ARBA00006439"/>
    </source>
</evidence>
<dbReference type="GO" id="GO:0016407">
    <property type="term" value="F:acetyltransferase activity"/>
    <property type="evidence" value="ECO:0007669"/>
    <property type="project" value="InterPro"/>
</dbReference>
<dbReference type="Proteomes" id="UP000326877">
    <property type="component" value="Unassembled WGS sequence"/>
</dbReference>
<proteinExistence type="inferred from homology"/>
<comment type="similarity">
    <text evidence="1">Belongs to the trichothecene O-acetyltransferase family.</text>
</comment>
<name>A0A5N7BTQ6_PETAA</name>
<protein>
    <recommendedName>
        <fullName evidence="4">Condensation domain-containing protein</fullName>
    </recommendedName>
</protein>
<dbReference type="PANTHER" id="PTHR42034">
    <property type="entry name" value="CHROMOSOME 7, WHOLE GENOME SHOTGUN SEQUENCE-RELATED"/>
    <property type="match status" value="1"/>
</dbReference>
<sequence length="449" mass="50523">MSWKQQGKYWSRPLDCHDRFFQAAADMGKPLGREHYLIMGNVRLDFPSDFGMPGRLREAWKALRFRHPDIALELHNGEKRYYPVSDERALDDWCNSTCRIEEDARSADDLFTHKLWLSDSHATCHWIPASSQLVLVSGHHRWDGIGQTMMLHELLSELESPSSLPTTFDGEEAKNLTPTLSEVLGVSTTAWESSWEKRADELLGTFLEGQPSIGLPQRGESMALPGNTLRVEQVVSADITAALRKAAREQGITMTTAMHASAIVETACANPGSPASRFTSLAVFSLRKHCPEPFDGNLHAPSLRVTALPINIDARAPWRDITGVLHPIYHQSWTVGESEMLFVRMPWIEKLTMLLTPNCNAPPPSEPNLNSLGVIERFLNPYYGSIAVEDFSIMGQMLSPQLYVHCWSWNGKLHMSASFNEAYYTAEYVDEWLAAVRRNLTKNLGVTEK</sequence>
<reference evidence="3" key="1">
    <citation type="submission" date="2019-04" db="EMBL/GenBank/DDBJ databases">
        <title>Friends and foes A comparative genomics studyof 23 Aspergillus species from section Flavi.</title>
        <authorList>
            <consortium name="DOE Joint Genome Institute"/>
            <person name="Kjaerbolling I."/>
            <person name="Vesth T."/>
            <person name="Frisvad J.C."/>
            <person name="Nybo J.L."/>
            <person name="Theobald S."/>
            <person name="Kildgaard S."/>
            <person name="Isbrandt T."/>
            <person name="Kuo A."/>
            <person name="Sato A."/>
            <person name="Lyhne E.K."/>
            <person name="Kogle M.E."/>
            <person name="Wiebenga A."/>
            <person name="Kun R.S."/>
            <person name="Lubbers R.J."/>
            <person name="Makela M.R."/>
            <person name="Barry K."/>
            <person name="Chovatia M."/>
            <person name="Clum A."/>
            <person name="Daum C."/>
            <person name="Haridas S."/>
            <person name="He G."/>
            <person name="LaButti K."/>
            <person name="Lipzen A."/>
            <person name="Mondo S."/>
            <person name="Riley R."/>
            <person name="Salamov A."/>
            <person name="Simmons B.A."/>
            <person name="Magnuson J.K."/>
            <person name="Henrissat B."/>
            <person name="Mortensen U.H."/>
            <person name="Larsen T.O."/>
            <person name="Devries R.P."/>
            <person name="Grigoriev I.V."/>
            <person name="Machida M."/>
            <person name="Baker S.E."/>
            <person name="Andersen M.R."/>
        </authorList>
    </citation>
    <scope>NUCLEOTIDE SEQUENCE [LARGE SCALE GENOMIC DNA]</scope>
    <source>
        <strain evidence="3">IBT 14317</strain>
    </source>
</reference>
<dbReference type="SUPFAM" id="SSF52777">
    <property type="entry name" value="CoA-dependent acyltransferases"/>
    <property type="match status" value="1"/>
</dbReference>
<dbReference type="AlphaFoldDB" id="A0A5N7BTQ6"/>
<gene>
    <name evidence="3" type="ORF">BDV23DRAFT_191146</name>
</gene>
<dbReference type="GO" id="GO:0043386">
    <property type="term" value="P:mycotoxin biosynthetic process"/>
    <property type="evidence" value="ECO:0007669"/>
    <property type="project" value="InterPro"/>
</dbReference>
<dbReference type="InterPro" id="IPR023213">
    <property type="entry name" value="CAT-like_dom_sf"/>
</dbReference>
<dbReference type="Pfam" id="PF07428">
    <property type="entry name" value="Tri3"/>
    <property type="match status" value="1"/>
</dbReference>